<evidence type="ECO:0000256" key="6">
    <source>
        <dbReference type="SAM" id="Phobius"/>
    </source>
</evidence>
<dbReference type="InterPro" id="IPR036890">
    <property type="entry name" value="HATPase_C_sf"/>
</dbReference>
<dbReference type="EMBL" id="DRMS01000129">
    <property type="protein sequence ID" value="HFC91774.1"/>
    <property type="molecule type" value="Genomic_DNA"/>
</dbReference>
<evidence type="ECO:0000256" key="5">
    <source>
        <dbReference type="PROSITE-ProRule" id="PRU00169"/>
    </source>
</evidence>
<dbReference type="AlphaFoldDB" id="A0A7V2WUH2"/>
<sequence>VQDTQAPLVVGLGMYSSVQMLQRATREYPLFGFLIGGLLVLVLYNFIYFIYLRERSFLSLSAFILMFTLALSNHAGVLHYFDFFLKYLPLIGSTFSFFAVASAIIFIVSLLHIKANLPRLYPYYRVLFWLSLLLIIIAFFLPYSLAIVGILSCCLLLLITLTLVLFYWHNIQIPSSVSVALAIMLFGLIPTLLRMMGLVENIPIIVNSLYLILLVSLTLLSLSQAERTRLECEQVGQIAASNKAKDEFLTIMSHELRTPMNAVVSAGKLLSTTPLSAVQQGSVDRLEISSQHMLELINDILDLARIDSTQLSLETIPFYLDELLQQIEQLLNDQAKGKGLSLVVNNQFSFQNNQLIGDPTRLKQILINLISNAIKFTSKGSITVNISIEQHHKDKVALLFSVKDTGIGLSAKQQQLLFQPFSQADNNIARKYGGSGLGLAISYKLVKRMGGKLQLRSTHGKGSCFYFTLNFPLQDSLAKTDTDLVVEKSQTSKSIVGAQILLVDDDDLNLYFGQALLQTLDVHVATAKSGMEAIKQLQQQDFDLVLMDISMPEMDGYETTRRIRTEKQFSHLPIIALTAHAIVGEKERCLVAGMNEYVSKPFELEHLKKIFQQWIIKE</sequence>
<dbReference type="PRINTS" id="PR00344">
    <property type="entry name" value="BCTRLSENSOR"/>
</dbReference>
<dbReference type="Pfam" id="PF07695">
    <property type="entry name" value="7TMR-DISM_7TM"/>
    <property type="match status" value="1"/>
</dbReference>
<dbReference type="Pfam" id="PF00072">
    <property type="entry name" value="Response_reg"/>
    <property type="match status" value="1"/>
</dbReference>
<keyword evidence="6" id="KW-0472">Membrane</keyword>
<feature type="transmembrane region" description="Helical" evidence="6">
    <location>
        <begin position="87"/>
        <end position="111"/>
    </location>
</feature>
<keyword evidence="6" id="KW-1133">Transmembrane helix</keyword>
<comment type="catalytic activity">
    <reaction evidence="1">
        <text>ATP + protein L-histidine = ADP + protein N-phospho-L-histidine.</text>
        <dbReference type="EC" id="2.7.13.3"/>
    </reaction>
</comment>
<feature type="transmembrane region" description="Helical" evidence="6">
    <location>
        <begin position="175"/>
        <end position="196"/>
    </location>
</feature>
<dbReference type="PANTHER" id="PTHR45339:SF1">
    <property type="entry name" value="HYBRID SIGNAL TRANSDUCTION HISTIDINE KINASE J"/>
    <property type="match status" value="1"/>
</dbReference>
<feature type="non-terminal residue" evidence="9">
    <location>
        <position position="1"/>
    </location>
</feature>
<keyword evidence="6" id="KW-0812">Transmembrane</keyword>
<dbReference type="Pfam" id="PF00512">
    <property type="entry name" value="HisKA"/>
    <property type="match status" value="1"/>
</dbReference>
<feature type="transmembrane region" description="Helical" evidence="6">
    <location>
        <begin position="123"/>
        <end position="141"/>
    </location>
</feature>
<evidence type="ECO:0000259" key="7">
    <source>
        <dbReference type="PROSITE" id="PS50109"/>
    </source>
</evidence>
<dbReference type="PANTHER" id="PTHR45339">
    <property type="entry name" value="HYBRID SIGNAL TRANSDUCTION HISTIDINE KINASE J"/>
    <property type="match status" value="1"/>
</dbReference>
<dbReference type="FunFam" id="3.30.565.10:FF:000010">
    <property type="entry name" value="Sensor histidine kinase RcsC"/>
    <property type="match status" value="1"/>
</dbReference>
<dbReference type="InterPro" id="IPR003594">
    <property type="entry name" value="HATPase_dom"/>
</dbReference>
<evidence type="ECO:0000259" key="8">
    <source>
        <dbReference type="PROSITE" id="PS50110"/>
    </source>
</evidence>
<dbReference type="InterPro" id="IPR036097">
    <property type="entry name" value="HisK_dim/P_sf"/>
</dbReference>
<keyword evidence="3 5" id="KW-0597">Phosphoprotein</keyword>
<feature type="transmembrane region" description="Helical" evidence="6">
    <location>
        <begin position="58"/>
        <end position="81"/>
    </location>
</feature>
<evidence type="ECO:0000256" key="4">
    <source>
        <dbReference type="ARBA" id="ARBA00023012"/>
    </source>
</evidence>
<evidence type="ECO:0000256" key="1">
    <source>
        <dbReference type="ARBA" id="ARBA00000085"/>
    </source>
</evidence>
<dbReference type="CDD" id="cd00082">
    <property type="entry name" value="HisKA"/>
    <property type="match status" value="1"/>
</dbReference>
<dbReference type="GO" id="GO:0000155">
    <property type="term" value="F:phosphorelay sensor kinase activity"/>
    <property type="evidence" value="ECO:0007669"/>
    <property type="project" value="InterPro"/>
</dbReference>
<accession>A0A7V2WUH2</accession>
<dbReference type="CDD" id="cd17546">
    <property type="entry name" value="REC_hyHK_CKI1_RcsC-like"/>
    <property type="match status" value="1"/>
</dbReference>
<feature type="transmembrane region" description="Helical" evidence="6">
    <location>
        <begin position="147"/>
        <end position="168"/>
    </location>
</feature>
<gene>
    <name evidence="9" type="ORF">ENJ51_03075</name>
</gene>
<dbReference type="PROSITE" id="PS50109">
    <property type="entry name" value="HIS_KIN"/>
    <property type="match status" value="1"/>
</dbReference>
<dbReference type="SMART" id="SM00388">
    <property type="entry name" value="HisKA"/>
    <property type="match status" value="1"/>
</dbReference>
<reference evidence="9" key="1">
    <citation type="journal article" date="2020" name="mSystems">
        <title>Genome- and Community-Level Interaction Insights into Carbon Utilization and Element Cycling Functions of Hydrothermarchaeota in Hydrothermal Sediment.</title>
        <authorList>
            <person name="Zhou Z."/>
            <person name="Liu Y."/>
            <person name="Xu W."/>
            <person name="Pan J."/>
            <person name="Luo Z.H."/>
            <person name="Li M."/>
        </authorList>
    </citation>
    <scope>NUCLEOTIDE SEQUENCE [LARGE SCALE GENOMIC DNA]</scope>
    <source>
        <strain evidence="9">HyVt-493</strain>
    </source>
</reference>
<dbReference type="SMART" id="SM00448">
    <property type="entry name" value="REC"/>
    <property type="match status" value="1"/>
</dbReference>
<feature type="transmembrane region" description="Helical" evidence="6">
    <location>
        <begin position="202"/>
        <end position="222"/>
    </location>
</feature>
<dbReference type="InterPro" id="IPR004358">
    <property type="entry name" value="Sig_transdc_His_kin-like_C"/>
</dbReference>
<dbReference type="CDD" id="cd16922">
    <property type="entry name" value="HATPase_EvgS-ArcB-TorS-like"/>
    <property type="match status" value="1"/>
</dbReference>
<dbReference type="Gene3D" id="1.10.287.130">
    <property type="match status" value="1"/>
</dbReference>
<feature type="domain" description="Response regulatory" evidence="8">
    <location>
        <begin position="499"/>
        <end position="615"/>
    </location>
</feature>
<feature type="transmembrane region" description="Helical" evidence="6">
    <location>
        <begin position="30"/>
        <end position="51"/>
    </location>
</feature>
<dbReference type="InterPro" id="IPR011623">
    <property type="entry name" value="7TMR_DISM_rcpt_extracell_dom1"/>
</dbReference>
<keyword evidence="4" id="KW-0902">Two-component regulatory system</keyword>
<dbReference type="InterPro" id="IPR011006">
    <property type="entry name" value="CheY-like_superfamily"/>
</dbReference>
<dbReference type="SUPFAM" id="SSF55874">
    <property type="entry name" value="ATPase domain of HSP90 chaperone/DNA topoisomerase II/histidine kinase"/>
    <property type="match status" value="1"/>
</dbReference>
<name>A0A7V2WUH2_LEUMU</name>
<proteinExistence type="predicted"/>
<dbReference type="Proteomes" id="UP000885750">
    <property type="component" value="Unassembled WGS sequence"/>
</dbReference>
<dbReference type="SMART" id="SM00387">
    <property type="entry name" value="HATPase_c"/>
    <property type="match status" value="1"/>
</dbReference>
<organism evidence="9">
    <name type="scientific">Leucothrix mucor</name>
    <dbReference type="NCBI Taxonomy" id="45248"/>
    <lineage>
        <taxon>Bacteria</taxon>
        <taxon>Pseudomonadati</taxon>
        <taxon>Pseudomonadota</taxon>
        <taxon>Gammaproteobacteria</taxon>
        <taxon>Thiotrichales</taxon>
        <taxon>Thiotrichaceae</taxon>
        <taxon>Leucothrix</taxon>
    </lineage>
</organism>
<feature type="modified residue" description="4-aspartylphosphate" evidence="5">
    <location>
        <position position="548"/>
    </location>
</feature>
<dbReference type="SUPFAM" id="SSF52172">
    <property type="entry name" value="CheY-like"/>
    <property type="match status" value="1"/>
</dbReference>
<feature type="domain" description="Histidine kinase" evidence="7">
    <location>
        <begin position="251"/>
        <end position="473"/>
    </location>
</feature>
<dbReference type="InterPro" id="IPR003661">
    <property type="entry name" value="HisK_dim/P_dom"/>
</dbReference>
<evidence type="ECO:0000313" key="9">
    <source>
        <dbReference type="EMBL" id="HFC91774.1"/>
    </source>
</evidence>
<comment type="caution">
    <text evidence="9">The sequence shown here is derived from an EMBL/GenBank/DDBJ whole genome shotgun (WGS) entry which is preliminary data.</text>
</comment>
<dbReference type="Gene3D" id="3.40.50.2300">
    <property type="match status" value="1"/>
</dbReference>
<evidence type="ECO:0000256" key="3">
    <source>
        <dbReference type="ARBA" id="ARBA00022553"/>
    </source>
</evidence>
<dbReference type="PROSITE" id="PS50110">
    <property type="entry name" value="RESPONSE_REGULATORY"/>
    <property type="match status" value="1"/>
</dbReference>
<dbReference type="InterPro" id="IPR005467">
    <property type="entry name" value="His_kinase_dom"/>
</dbReference>
<dbReference type="Gene3D" id="3.30.565.10">
    <property type="entry name" value="Histidine kinase-like ATPase, C-terminal domain"/>
    <property type="match status" value="1"/>
</dbReference>
<dbReference type="EC" id="2.7.13.3" evidence="2"/>
<evidence type="ECO:0000256" key="2">
    <source>
        <dbReference type="ARBA" id="ARBA00012438"/>
    </source>
</evidence>
<dbReference type="SUPFAM" id="SSF47384">
    <property type="entry name" value="Homodimeric domain of signal transducing histidine kinase"/>
    <property type="match status" value="1"/>
</dbReference>
<protein>
    <recommendedName>
        <fullName evidence="2">histidine kinase</fullName>
        <ecNumber evidence="2">2.7.13.3</ecNumber>
    </recommendedName>
</protein>
<dbReference type="Pfam" id="PF02518">
    <property type="entry name" value="HATPase_c"/>
    <property type="match status" value="1"/>
</dbReference>
<dbReference type="InterPro" id="IPR001789">
    <property type="entry name" value="Sig_transdc_resp-reg_receiver"/>
</dbReference>